<dbReference type="InterPro" id="IPR004881">
    <property type="entry name" value="Ribosome_biogen_GTPase_RsgA"/>
</dbReference>
<keyword evidence="15" id="KW-1185">Reference proteome</keyword>
<dbReference type="AlphaFoldDB" id="A0A8J7H326"/>
<dbReference type="Proteomes" id="UP000623269">
    <property type="component" value="Unassembled WGS sequence"/>
</dbReference>
<evidence type="ECO:0000256" key="2">
    <source>
        <dbReference type="ARBA" id="ARBA00022517"/>
    </source>
</evidence>
<comment type="subunit">
    <text evidence="10">Monomer. Associates with 30S ribosomal subunit, binds 16S rRNA.</text>
</comment>
<feature type="binding site" evidence="10">
    <location>
        <position position="261"/>
    </location>
    <ligand>
        <name>Zn(2+)</name>
        <dbReference type="ChEBI" id="CHEBI:29105"/>
    </ligand>
</feature>
<evidence type="ECO:0000259" key="13">
    <source>
        <dbReference type="PROSITE" id="PS51721"/>
    </source>
</evidence>
<comment type="function">
    <text evidence="10">One of several proteins that assist in the late maturation steps of the functional core of the 30S ribosomal subunit. Helps release RbfA from mature subunits. May play a role in the assembly of ribosomal proteins into the subunit. Circularly permuted GTPase that catalyzes slow GTP hydrolysis, GTPase activity is stimulated by the 30S ribosomal subunit.</text>
</comment>
<dbReference type="EC" id="3.6.1.-" evidence="10"/>
<dbReference type="RefSeq" id="WP_197661562.1">
    <property type="nucleotide sequence ID" value="NZ_JAEAGR010000010.1"/>
</dbReference>
<feature type="domain" description="Guanylate kinase-like" evidence="11">
    <location>
        <begin position="159"/>
        <end position="252"/>
    </location>
</feature>
<evidence type="ECO:0000313" key="14">
    <source>
        <dbReference type="EMBL" id="MBH1941354.1"/>
    </source>
</evidence>
<comment type="cofactor">
    <cofactor evidence="10">
        <name>Zn(2+)</name>
        <dbReference type="ChEBI" id="CHEBI:29105"/>
    </cofactor>
    <text evidence="10">Binds 1 zinc ion per subunit.</text>
</comment>
<name>A0A8J7H326_9FIRM</name>
<dbReference type="CDD" id="cd04466">
    <property type="entry name" value="S1_YloQ_GTPase"/>
    <property type="match status" value="1"/>
</dbReference>
<dbReference type="GO" id="GO:0003924">
    <property type="term" value="F:GTPase activity"/>
    <property type="evidence" value="ECO:0007669"/>
    <property type="project" value="UniProtKB-UniRule"/>
</dbReference>
<feature type="domain" description="CP-type G" evidence="13">
    <location>
        <begin position="66"/>
        <end position="224"/>
    </location>
</feature>
<evidence type="ECO:0000256" key="8">
    <source>
        <dbReference type="ARBA" id="ARBA00022884"/>
    </source>
</evidence>
<dbReference type="InterPro" id="IPR010914">
    <property type="entry name" value="RsgA_GTPase_dom"/>
</dbReference>
<feature type="binding site" evidence="10">
    <location>
        <position position="253"/>
    </location>
    <ligand>
        <name>Zn(2+)</name>
        <dbReference type="ChEBI" id="CHEBI:29105"/>
    </ligand>
</feature>
<evidence type="ECO:0000259" key="12">
    <source>
        <dbReference type="PROSITE" id="PS50936"/>
    </source>
</evidence>
<dbReference type="GO" id="GO:0019843">
    <property type="term" value="F:rRNA binding"/>
    <property type="evidence" value="ECO:0007669"/>
    <property type="project" value="UniProtKB-KW"/>
</dbReference>
<dbReference type="Pfam" id="PF03193">
    <property type="entry name" value="RsgA_GTPase"/>
    <property type="match status" value="1"/>
</dbReference>
<dbReference type="GO" id="GO:0046872">
    <property type="term" value="F:metal ion binding"/>
    <property type="evidence" value="ECO:0007669"/>
    <property type="project" value="UniProtKB-KW"/>
</dbReference>
<dbReference type="GO" id="GO:0042274">
    <property type="term" value="P:ribosomal small subunit biogenesis"/>
    <property type="evidence" value="ECO:0007669"/>
    <property type="project" value="UniProtKB-UniRule"/>
</dbReference>
<organism evidence="14 15">
    <name type="scientific">Mobilitalea sibirica</name>
    <dbReference type="NCBI Taxonomy" id="1462919"/>
    <lineage>
        <taxon>Bacteria</taxon>
        <taxon>Bacillati</taxon>
        <taxon>Bacillota</taxon>
        <taxon>Clostridia</taxon>
        <taxon>Lachnospirales</taxon>
        <taxon>Lachnospiraceae</taxon>
        <taxon>Mobilitalea</taxon>
    </lineage>
</organism>
<dbReference type="Gene3D" id="3.40.50.300">
    <property type="entry name" value="P-loop containing nucleotide triphosphate hydrolases"/>
    <property type="match status" value="1"/>
</dbReference>
<evidence type="ECO:0000256" key="5">
    <source>
        <dbReference type="ARBA" id="ARBA00022741"/>
    </source>
</evidence>
<dbReference type="GO" id="GO:0005525">
    <property type="term" value="F:GTP binding"/>
    <property type="evidence" value="ECO:0007669"/>
    <property type="project" value="UniProtKB-UniRule"/>
</dbReference>
<feature type="binding site" evidence="10">
    <location>
        <position position="255"/>
    </location>
    <ligand>
        <name>Zn(2+)</name>
        <dbReference type="ChEBI" id="CHEBI:29105"/>
    </ligand>
</feature>
<protein>
    <recommendedName>
        <fullName evidence="10">Small ribosomal subunit biogenesis GTPase RsgA</fullName>
        <ecNumber evidence="10">3.6.1.-</ecNumber>
    </recommendedName>
</protein>
<feature type="domain" description="EngC GTPase" evidence="12">
    <location>
        <begin position="75"/>
        <end position="222"/>
    </location>
</feature>
<dbReference type="HAMAP" id="MF_01820">
    <property type="entry name" value="GTPase_RsgA"/>
    <property type="match status" value="1"/>
</dbReference>
<evidence type="ECO:0000313" key="15">
    <source>
        <dbReference type="Proteomes" id="UP000623269"/>
    </source>
</evidence>
<dbReference type="PROSITE" id="PS50052">
    <property type="entry name" value="GUANYLATE_KINASE_2"/>
    <property type="match status" value="1"/>
</dbReference>
<evidence type="ECO:0000256" key="3">
    <source>
        <dbReference type="ARBA" id="ARBA00022723"/>
    </source>
</evidence>
<comment type="subcellular location">
    <subcellularLocation>
        <location evidence="10">Cytoplasm</location>
    </subcellularLocation>
</comment>
<evidence type="ECO:0000259" key="11">
    <source>
        <dbReference type="PROSITE" id="PS50052"/>
    </source>
</evidence>
<keyword evidence="7 10" id="KW-0862">Zinc</keyword>
<dbReference type="InterPro" id="IPR008144">
    <property type="entry name" value="Guanylate_kin-like_dom"/>
</dbReference>
<dbReference type="GO" id="GO:0005737">
    <property type="term" value="C:cytoplasm"/>
    <property type="evidence" value="ECO:0007669"/>
    <property type="project" value="UniProtKB-SubCell"/>
</dbReference>
<dbReference type="InterPro" id="IPR027417">
    <property type="entry name" value="P-loop_NTPase"/>
</dbReference>
<dbReference type="InterPro" id="IPR012340">
    <property type="entry name" value="NA-bd_OB-fold"/>
</dbReference>
<dbReference type="PANTHER" id="PTHR32120:SF11">
    <property type="entry name" value="SMALL RIBOSOMAL SUBUNIT BIOGENESIS GTPASE RSGA 1, MITOCHONDRIAL-RELATED"/>
    <property type="match status" value="1"/>
</dbReference>
<reference evidence="14" key="1">
    <citation type="submission" date="2020-12" db="EMBL/GenBank/DDBJ databases">
        <title>M. sibirica DSM 26468T genome.</title>
        <authorList>
            <person name="Thieme N."/>
            <person name="Rettenmaier R."/>
            <person name="Zverlov V."/>
            <person name="Liebl W."/>
        </authorList>
    </citation>
    <scope>NUCLEOTIDE SEQUENCE</scope>
    <source>
        <strain evidence="14">DSM 26468</strain>
    </source>
</reference>
<dbReference type="EMBL" id="JAEAGR010000010">
    <property type="protein sequence ID" value="MBH1941354.1"/>
    <property type="molecule type" value="Genomic_DNA"/>
</dbReference>
<dbReference type="NCBIfam" id="TIGR00157">
    <property type="entry name" value="ribosome small subunit-dependent GTPase A"/>
    <property type="match status" value="1"/>
</dbReference>
<feature type="binding site" evidence="10">
    <location>
        <position position="248"/>
    </location>
    <ligand>
        <name>Zn(2+)</name>
        <dbReference type="ChEBI" id="CHEBI:29105"/>
    </ligand>
</feature>
<keyword evidence="3 10" id="KW-0479">Metal-binding</keyword>
<keyword evidence="4 10" id="KW-0699">rRNA-binding</keyword>
<evidence type="ECO:0000256" key="10">
    <source>
        <dbReference type="HAMAP-Rule" id="MF_01820"/>
    </source>
</evidence>
<dbReference type="SUPFAM" id="SSF50249">
    <property type="entry name" value="Nucleic acid-binding proteins"/>
    <property type="match status" value="1"/>
</dbReference>
<feature type="binding site" evidence="10">
    <location>
        <begin position="115"/>
        <end position="118"/>
    </location>
    <ligand>
        <name>GTP</name>
        <dbReference type="ChEBI" id="CHEBI:37565"/>
    </ligand>
</feature>
<dbReference type="PANTHER" id="PTHR32120">
    <property type="entry name" value="SMALL RIBOSOMAL SUBUNIT BIOGENESIS GTPASE RSGA"/>
    <property type="match status" value="1"/>
</dbReference>
<sequence length="293" mass="33489">MKGKIIKGIAGFYYVHVPRENIIFECKAKGIFRNQNIKPLVGDDVEIDTNDQPEGIGIITKILPRKNDLIRPAVANVDQAMVIFAAAEPAPNLNLLDRFLIMMQKQKVYTIVCFNKNDIVSEKEMILLKETYLRCGYEVISTSMLNKEGLPDITQLIKGKTTVLAGPSGVGKSSLINVLQPDANMETGKVSDKIKRGKHTTRHSELIYVEDNTYIMDTPGFSSLYINEIEKDELKDYFIEFNEYEDKCRFIGCMHLNEPGCAVKEALREEKISKIRYENYVDLYKELKDIKRY</sequence>
<evidence type="ECO:0000256" key="9">
    <source>
        <dbReference type="ARBA" id="ARBA00023134"/>
    </source>
</evidence>
<feature type="binding site" evidence="10">
    <location>
        <begin position="166"/>
        <end position="174"/>
    </location>
    <ligand>
        <name>GTP</name>
        <dbReference type="ChEBI" id="CHEBI:37565"/>
    </ligand>
</feature>
<evidence type="ECO:0000256" key="7">
    <source>
        <dbReference type="ARBA" id="ARBA00022833"/>
    </source>
</evidence>
<keyword evidence="8 10" id="KW-0694">RNA-binding</keyword>
<comment type="caution">
    <text evidence="14">The sequence shown here is derived from an EMBL/GenBank/DDBJ whole genome shotgun (WGS) entry which is preliminary data.</text>
</comment>
<evidence type="ECO:0000256" key="4">
    <source>
        <dbReference type="ARBA" id="ARBA00022730"/>
    </source>
</evidence>
<evidence type="ECO:0000256" key="6">
    <source>
        <dbReference type="ARBA" id="ARBA00022801"/>
    </source>
</evidence>
<dbReference type="InterPro" id="IPR031944">
    <property type="entry name" value="RsgA_N"/>
</dbReference>
<dbReference type="SUPFAM" id="SSF52540">
    <property type="entry name" value="P-loop containing nucleoside triphosphate hydrolases"/>
    <property type="match status" value="1"/>
</dbReference>
<dbReference type="PROSITE" id="PS51721">
    <property type="entry name" value="G_CP"/>
    <property type="match status" value="1"/>
</dbReference>
<proteinExistence type="inferred from homology"/>
<keyword evidence="9 10" id="KW-0342">GTP-binding</keyword>
<keyword evidence="6 10" id="KW-0378">Hydrolase</keyword>
<gene>
    <name evidence="10 14" type="primary">rsgA</name>
    <name evidence="14" type="ORF">I5677_10665</name>
</gene>
<keyword evidence="5 10" id="KW-0547">Nucleotide-binding</keyword>
<dbReference type="InterPro" id="IPR030378">
    <property type="entry name" value="G_CP_dom"/>
</dbReference>
<dbReference type="Pfam" id="PF16745">
    <property type="entry name" value="RsgA_N"/>
    <property type="match status" value="1"/>
</dbReference>
<evidence type="ECO:0000256" key="1">
    <source>
        <dbReference type="ARBA" id="ARBA00022490"/>
    </source>
</evidence>
<keyword evidence="1 10" id="KW-0963">Cytoplasm</keyword>
<keyword evidence="2 10" id="KW-0690">Ribosome biogenesis</keyword>
<dbReference type="Gene3D" id="2.40.50.140">
    <property type="entry name" value="Nucleic acid-binding proteins"/>
    <property type="match status" value="1"/>
</dbReference>
<accession>A0A8J7H326</accession>
<dbReference type="CDD" id="cd01854">
    <property type="entry name" value="YjeQ_EngC"/>
    <property type="match status" value="1"/>
</dbReference>
<comment type="similarity">
    <text evidence="10">Belongs to the TRAFAC class YlqF/YawG GTPase family. RsgA subfamily.</text>
</comment>
<dbReference type="Gene3D" id="1.10.40.50">
    <property type="entry name" value="Probable gtpase engc, domain 3"/>
    <property type="match status" value="1"/>
</dbReference>
<dbReference type="PROSITE" id="PS50936">
    <property type="entry name" value="ENGC_GTPASE"/>
    <property type="match status" value="1"/>
</dbReference>